<dbReference type="AlphaFoldDB" id="A0AAD4VMI0"/>
<evidence type="ECO:0000313" key="2">
    <source>
        <dbReference type="EMBL" id="KAI5327809.1"/>
    </source>
</evidence>
<reference evidence="2 3" key="1">
    <citation type="journal article" date="2022" name="G3 (Bethesda)">
        <title>Whole-genome sequence and methylome profiling of the almond [Prunus dulcis (Mill.) D.A. Webb] cultivar 'Nonpareil'.</title>
        <authorList>
            <person name="D'Amico-Willman K.M."/>
            <person name="Ouma W.Z."/>
            <person name="Meulia T."/>
            <person name="Sideli G.M."/>
            <person name="Gradziel T.M."/>
            <person name="Fresnedo-Ramirez J."/>
        </authorList>
    </citation>
    <scope>NUCLEOTIDE SEQUENCE [LARGE SCALE GENOMIC DNA]</scope>
    <source>
        <strain evidence="2">Clone GOH B32 T37-40</strain>
    </source>
</reference>
<dbReference type="PANTHER" id="PTHR31973">
    <property type="entry name" value="POLYPROTEIN, PUTATIVE-RELATED"/>
    <property type="match status" value="1"/>
</dbReference>
<keyword evidence="3" id="KW-1185">Reference proteome</keyword>
<comment type="caution">
    <text evidence="2">The sequence shown here is derived from an EMBL/GenBank/DDBJ whole genome shotgun (WGS) entry which is preliminary data.</text>
</comment>
<sequence length="144" mass="16803">MMKISIYPLVFAVIDSENEENWTWFLQNLAEIVNAQWRTITFIGDRNKGLLEALPYVFPHSPHAFCFHNLKHNILAKYPSSLGKTSRDWIVHLFGKCAYALTEDAFEMRMRTLQEEGGAVIIEFLKNLPKENWSAAYFPDKMFK</sequence>
<dbReference type="InterPro" id="IPR018289">
    <property type="entry name" value="MULE_transposase_dom"/>
</dbReference>
<feature type="domain" description="MULE transposase" evidence="1">
    <location>
        <begin position="5"/>
        <end position="73"/>
    </location>
</feature>
<organism evidence="2 3">
    <name type="scientific">Prunus dulcis</name>
    <name type="common">Almond</name>
    <name type="synonym">Amygdalus dulcis</name>
    <dbReference type="NCBI Taxonomy" id="3755"/>
    <lineage>
        <taxon>Eukaryota</taxon>
        <taxon>Viridiplantae</taxon>
        <taxon>Streptophyta</taxon>
        <taxon>Embryophyta</taxon>
        <taxon>Tracheophyta</taxon>
        <taxon>Spermatophyta</taxon>
        <taxon>Magnoliopsida</taxon>
        <taxon>eudicotyledons</taxon>
        <taxon>Gunneridae</taxon>
        <taxon>Pentapetalae</taxon>
        <taxon>rosids</taxon>
        <taxon>fabids</taxon>
        <taxon>Rosales</taxon>
        <taxon>Rosaceae</taxon>
        <taxon>Amygdaloideae</taxon>
        <taxon>Amygdaleae</taxon>
        <taxon>Prunus</taxon>
    </lineage>
</organism>
<dbReference type="Pfam" id="PF10551">
    <property type="entry name" value="MULE"/>
    <property type="match status" value="1"/>
</dbReference>
<proteinExistence type="predicted"/>
<dbReference type="PANTHER" id="PTHR31973:SF187">
    <property type="entry name" value="MUTATOR TRANSPOSASE MUDRA PROTEIN"/>
    <property type="match status" value="1"/>
</dbReference>
<dbReference type="EMBL" id="JAJFAZ020000005">
    <property type="protein sequence ID" value="KAI5327809.1"/>
    <property type="molecule type" value="Genomic_DNA"/>
</dbReference>
<gene>
    <name evidence="2" type="ORF">L3X38_027205</name>
</gene>
<evidence type="ECO:0000313" key="3">
    <source>
        <dbReference type="Proteomes" id="UP001054821"/>
    </source>
</evidence>
<accession>A0AAD4VMI0</accession>
<evidence type="ECO:0000259" key="1">
    <source>
        <dbReference type="Pfam" id="PF10551"/>
    </source>
</evidence>
<dbReference type="Proteomes" id="UP001054821">
    <property type="component" value="Chromosome 5"/>
</dbReference>
<protein>
    <recommendedName>
        <fullName evidence="1">MULE transposase domain-containing protein</fullName>
    </recommendedName>
</protein>
<name>A0AAD4VMI0_PRUDU</name>